<dbReference type="EMBL" id="HE616748">
    <property type="protein sequence ID" value="CCE93666.1"/>
    <property type="molecule type" value="Genomic_DNA"/>
</dbReference>
<dbReference type="GO" id="GO:0017056">
    <property type="term" value="F:structural constituent of nuclear pore"/>
    <property type="evidence" value="ECO:0007669"/>
    <property type="project" value="EnsemblFungi"/>
</dbReference>
<dbReference type="GeneID" id="11504882"/>
<dbReference type="GO" id="GO:0006607">
    <property type="term" value="P:NLS-bearing protein import into nucleus"/>
    <property type="evidence" value="ECO:0007669"/>
    <property type="project" value="TreeGrafter"/>
</dbReference>
<dbReference type="CDD" id="cd12721">
    <property type="entry name" value="RRM_Nup53p_fungi"/>
    <property type="match status" value="1"/>
</dbReference>
<dbReference type="GO" id="GO:0003697">
    <property type="term" value="F:single-stranded DNA binding"/>
    <property type="evidence" value="ECO:0007669"/>
    <property type="project" value="EnsemblFungi"/>
</dbReference>
<dbReference type="InParanoid" id="G8ZXP9"/>
<organism evidence="11 12">
    <name type="scientific">Torulaspora delbrueckii</name>
    <name type="common">Yeast</name>
    <name type="synonym">Candida colliculosa</name>
    <dbReference type="NCBI Taxonomy" id="4950"/>
    <lineage>
        <taxon>Eukaryota</taxon>
        <taxon>Fungi</taxon>
        <taxon>Dikarya</taxon>
        <taxon>Ascomycota</taxon>
        <taxon>Saccharomycotina</taxon>
        <taxon>Saccharomycetes</taxon>
        <taxon>Saccharomycetales</taxon>
        <taxon>Saccharomycetaceae</taxon>
        <taxon>Torulaspora</taxon>
    </lineage>
</organism>
<evidence type="ECO:0000256" key="8">
    <source>
        <dbReference type="PROSITE-ProRule" id="PRU00804"/>
    </source>
</evidence>
<dbReference type="InterPro" id="IPR007846">
    <property type="entry name" value="RRM_NUP35_dom"/>
</dbReference>
<keyword evidence="2 8" id="KW-0813">Transport</keyword>
<feature type="region of interest" description="Disordered" evidence="9">
    <location>
        <begin position="22"/>
        <end position="152"/>
    </location>
</feature>
<dbReference type="PANTHER" id="PTHR21527:SF6">
    <property type="entry name" value="NUCLEOPORIN NUP35"/>
    <property type="match status" value="1"/>
</dbReference>
<dbReference type="SUPFAM" id="SSF54928">
    <property type="entry name" value="RNA-binding domain, RBD"/>
    <property type="match status" value="1"/>
</dbReference>
<keyword evidence="6 8" id="KW-0906">Nuclear pore complex</keyword>
<dbReference type="GO" id="GO:0044613">
    <property type="term" value="C:nuclear pore central transport channel"/>
    <property type="evidence" value="ECO:0007669"/>
    <property type="project" value="EnsemblFungi"/>
</dbReference>
<evidence type="ECO:0000256" key="5">
    <source>
        <dbReference type="ARBA" id="ARBA00023010"/>
    </source>
</evidence>
<keyword evidence="12" id="KW-1185">Reference proteome</keyword>
<feature type="domain" description="RRM Nup35-type" evidence="10">
    <location>
        <begin position="236"/>
        <end position="346"/>
    </location>
</feature>
<sequence>MFGTQLQSNIGSDRFSNVSITLNQQQQQQQPNQANTHQQQFQTASQPAQQVLFPQGPQNGYNVTQKDPEWFNNPRKRAIPQAIVKRTSKRSPSVDSNQTVSDSNTSTQRSGFNSMSFGSKKDIRGVSSSQTINKGTDHNQGILSSNEAPPTVSLHDWQREDEFGALVPLASQINSNAGVSLPNDTNTAFSGPEPATIRKSGFQPNAFDKNGHVGSSLHNSLENDNDNESTPQQTTMVNESAVIVFGYPESISNLIITHFSKFGNILEDFEVLRSSSGINAATLRLRGRKGDSAALERKYPIFTGDGWVKLTYDSSSAALRALQENGQVFGGCLIGCVPYNKNVVEQLASCKIAKADDIGELNFSVKPSTLTDSKTNFDTLASQKGSINGGANESFNLTNEFNRFAENSATPALGANGLLEHPSITYSTRRLHIKDGKSLFAHNGSVSNHNFLQSLEMKMRQQEENNKQQAGLLHKVNNWLFGWNDL</sequence>
<evidence type="ECO:0000256" key="6">
    <source>
        <dbReference type="ARBA" id="ARBA00023132"/>
    </source>
</evidence>
<dbReference type="GO" id="GO:0005543">
    <property type="term" value="F:phospholipid binding"/>
    <property type="evidence" value="ECO:0007669"/>
    <property type="project" value="EnsemblFungi"/>
</dbReference>
<dbReference type="RefSeq" id="XP_003682877.1">
    <property type="nucleotide sequence ID" value="XM_003682829.1"/>
</dbReference>
<dbReference type="InterPro" id="IPR035979">
    <property type="entry name" value="RBD_domain_sf"/>
</dbReference>
<evidence type="ECO:0000256" key="2">
    <source>
        <dbReference type="ARBA" id="ARBA00022448"/>
    </source>
</evidence>
<proteinExistence type="predicted"/>
<name>G8ZXP9_TORDE</name>
<reference evidence="11 12" key="1">
    <citation type="journal article" date="2011" name="Proc. Natl. Acad. Sci. U.S.A.">
        <title>Evolutionary erosion of yeast sex chromosomes by mating-type switching accidents.</title>
        <authorList>
            <person name="Gordon J.L."/>
            <person name="Armisen D."/>
            <person name="Proux-Wera E."/>
            <person name="Oheigeartaigh S.S."/>
            <person name="Byrne K.P."/>
            <person name="Wolfe K.H."/>
        </authorList>
    </citation>
    <scope>NUCLEOTIDE SEQUENCE [LARGE SCALE GENOMIC DNA]</scope>
    <source>
        <strain evidence="12">ATCC 10662 / CBS 1146 / NBRC 0425 / NCYC 2629 / NRRL Y-866</strain>
    </source>
</reference>
<feature type="compositionally biased region" description="Polar residues" evidence="9">
    <location>
        <begin position="90"/>
        <end position="117"/>
    </location>
</feature>
<dbReference type="HOGENOM" id="CLU_024892_0_0_1"/>
<dbReference type="Gene3D" id="3.30.70.330">
    <property type="match status" value="1"/>
</dbReference>
<keyword evidence="5" id="KW-0811">Translocation</keyword>
<protein>
    <recommendedName>
        <fullName evidence="10">RRM Nup35-type domain-containing protein</fullName>
    </recommendedName>
</protein>
<feature type="compositionally biased region" description="Low complexity" evidence="9">
    <location>
        <begin position="23"/>
        <end position="50"/>
    </location>
</feature>
<evidence type="ECO:0000256" key="7">
    <source>
        <dbReference type="ARBA" id="ARBA00023242"/>
    </source>
</evidence>
<gene>
    <name evidence="11" type="primary">TDEL0G02990</name>
    <name evidence="11" type="ORF">TDEL_0G02990</name>
</gene>
<accession>G8ZXP9</accession>
<feature type="compositionally biased region" description="Polar residues" evidence="9">
    <location>
        <begin position="56"/>
        <end position="65"/>
    </location>
</feature>
<feature type="region of interest" description="Disordered" evidence="9">
    <location>
        <begin position="201"/>
        <end position="233"/>
    </location>
</feature>
<feature type="compositionally biased region" description="Polar residues" evidence="9">
    <location>
        <begin position="126"/>
        <end position="148"/>
    </location>
</feature>
<comment type="subcellular location">
    <subcellularLocation>
        <location evidence="1">Nucleus</location>
        <location evidence="1">Nuclear pore complex</location>
    </subcellularLocation>
</comment>
<evidence type="ECO:0000256" key="4">
    <source>
        <dbReference type="ARBA" id="ARBA00022927"/>
    </source>
</evidence>
<dbReference type="STRING" id="1076872.G8ZXP9"/>
<dbReference type="KEGG" id="tdl:TDEL_0G02990"/>
<dbReference type="FunCoup" id="G8ZXP9">
    <property type="interactions" value="127"/>
</dbReference>
<dbReference type="AlphaFoldDB" id="G8ZXP9"/>
<feature type="compositionally biased region" description="Polar residues" evidence="9">
    <location>
        <begin position="216"/>
        <end position="233"/>
    </location>
</feature>
<dbReference type="InterPro" id="IPR012677">
    <property type="entry name" value="Nucleotide-bd_a/b_plait_sf"/>
</dbReference>
<dbReference type="GO" id="GO:0006999">
    <property type="term" value="P:nuclear pore organization"/>
    <property type="evidence" value="ECO:0007669"/>
    <property type="project" value="EnsemblFungi"/>
</dbReference>
<dbReference type="OrthoDB" id="1733656at2759"/>
<dbReference type="GO" id="GO:0031990">
    <property type="term" value="P:mRNA export from nucleus in response to heat stress"/>
    <property type="evidence" value="ECO:0007669"/>
    <property type="project" value="EnsemblFungi"/>
</dbReference>
<dbReference type="Pfam" id="PF05172">
    <property type="entry name" value="RRM_Nup35"/>
    <property type="match status" value="1"/>
</dbReference>
<dbReference type="GO" id="GO:0044615">
    <property type="term" value="C:nuclear pore nuclear basket"/>
    <property type="evidence" value="ECO:0007669"/>
    <property type="project" value="TreeGrafter"/>
</dbReference>
<dbReference type="PANTHER" id="PTHR21527">
    <property type="entry name" value="NUCLEOPORIN NUP35"/>
    <property type="match status" value="1"/>
</dbReference>
<keyword evidence="7 8" id="KW-0539">Nucleus</keyword>
<evidence type="ECO:0000256" key="1">
    <source>
        <dbReference type="ARBA" id="ARBA00004567"/>
    </source>
</evidence>
<evidence type="ECO:0000313" key="12">
    <source>
        <dbReference type="Proteomes" id="UP000005627"/>
    </source>
</evidence>
<dbReference type="Proteomes" id="UP000005627">
    <property type="component" value="Chromosome 7"/>
</dbReference>
<evidence type="ECO:0000256" key="3">
    <source>
        <dbReference type="ARBA" id="ARBA00022816"/>
    </source>
</evidence>
<keyword evidence="4" id="KW-0653">Protein transport</keyword>
<dbReference type="PROSITE" id="PS51472">
    <property type="entry name" value="RRM_NUP35"/>
    <property type="match status" value="1"/>
</dbReference>
<keyword evidence="3 8" id="KW-0509">mRNA transport</keyword>
<evidence type="ECO:0000313" key="11">
    <source>
        <dbReference type="EMBL" id="CCE93666.1"/>
    </source>
</evidence>
<evidence type="ECO:0000256" key="9">
    <source>
        <dbReference type="SAM" id="MobiDB-lite"/>
    </source>
</evidence>
<evidence type="ECO:0000259" key="10">
    <source>
        <dbReference type="PROSITE" id="PS51472"/>
    </source>
</evidence>
<dbReference type="eggNOG" id="ENOG502QWFW">
    <property type="taxonomic scope" value="Eukaryota"/>
</dbReference>